<dbReference type="Pfam" id="PF18735">
    <property type="entry name" value="HEPN_RiboL-PSP"/>
    <property type="match status" value="1"/>
</dbReference>
<dbReference type="RefSeq" id="WP_310222179.1">
    <property type="nucleotide sequence ID" value="NZ_JAVDWV010000003.1"/>
</dbReference>
<organism evidence="2 3">
    <name type="scientific">Sphingobium xenophagum</name>
    <dbReference type="NCBI Taxonomy" id="121428"/>
    <lineage>
        <taxon>Bacteria</taxon>
        <taxon>Pseudomonadati</taxon>
        <taxon>Pseudomonadota</taxon>
        <taxon>Alphaproteobacteria</taxon>
        <taxon>Sphingomonadales</taxon>
        <taxon>Sphingomonadaceae</taxon>
        <taxon>Sphingobium</taxon>
    </lineage>
</organism>
<accession>A0ABU1WY27</accession>
<comment type="caution">
    <text evidence="2">The sequence shown here is derived from an EMBL/GenBank/DDBJ whole genome shotgun (WGS) entry which is preliminary data.</text>
</comment>
<evidence type="ECO:0000259" key="1">
    <source>
        <dbReference type="Pfam" id="PF18735"/>
    </source>
</evidence>
<gene>
    <name evidence="2" type="ORF">J2W40_000882</name>
</gene>
<protein>
    <recommendedName>
        <fullName evidence="1">RiboL-PSP-HEPN domain-containing protein</fullName>
    </recommendedName>
</protein>
<dbReference type="InterPro" id="IPR041519">
    <property type="entry name" value="HEPN_RiboL-PSP"/>
</dbReference>
<evidence type="ECO:0000313" key="3">
    <source>
        <dbReference type="Proteomes" id="UP001267638"/>
    </source>
</evidence>
<reference evidence="2 3" key="1">
    <citation type="submission" date="2023-07" db="EMBL/GenBank/DDBJ databases">
        <title>Sorghum-associated microbial communities from plants grown in Nebraska, USA.</title>
        <authorList>
            <person name="Schachtman D."/>
        </authorList>
    </citation>
    <scope>NUCLEOTIDE SEQUENCE [LARGE SCALE GENOMIC DNA]</scope>
    <source>
        <strain evidence="2 3">4256</strain>
    </source>
</reference>
<proteinExistence type="predicted"/>
<sequence length="207" mass="22649">MKFPTPHYRALATSIRKAKLITGGINKLGCQTDLQHLKLQSYILLCHSALEQYIEDLGLSAAQAARSAYASSGVITKTLVALISSKLVSDLPEKSKYKLTSELASNIEEFSKEAFNRYRDVVLSNNGIVERDQNSILLPIGVDPASVDLVLKNNLHSFGAKRGDVAHKFKVQRTDTLTAIDTDLATIVGGIIAYDQAVCEALKSRMR</sequence>
<name>A0ABU1WY27_SPHXE</name>
<keyword evidence="3" id="KW-1185">Reference proteome</keyword>
<dbReference type="Proteomes" id="UP001267638">
    <property type="component" value="Unassembled WGS sequence"/>
</dbReference>
<evidence type="ECO:0000313" key="2">
    <source>
        <dbReference type="EMBL" id="MDR7154079.1"/>
    </source>
</evidence>
<feature type="domain" description="RiboL-PSP-HEPN" evidence="1">
    <location>
        <begin position="39"/>
        <end position="199"/>
    </location>
</feature>
<dbReference type="EMBL" id="JAVDWV010000003">
    <property type="protein sequence ID" value="MDR7154079.1"/>
    <property type="molecule type" value="Genomic_DNA"/>
</dbReference>